<dbReference type="Pfam" id="PF09752">
    <property type="entry name" value="ABHD18"/>
    <property type="match status" value="1"/>
</dbReference>
<dbReference type="InterPro" id="IPR029058">
    <property type="entry name" value="AB_hydrolase_fold"/>
</dbReference>
<dbReference type="EMBL" id="CP009048">
    <property type="protein sequence ID" value="AIL61777.1"/>
    <property type="molecule type" value="Genomic_DNA"/>
</dbReference>
<evidence type="ECO:0008006" key="3">
    <source>
        <dbReference type="Google" id="ProtNLM"/>
    </source>
</evidence>
<proteinExistence type="predicted"/>
<dbReference type="Gene3D" id="3.40.50.1820">
    <property type="entry name" value="alpha/beta hydrolase"/>
    <property type="match status" value="1"/>
</dbReference>
<accession>A0A077F8H9</accession>
<name>A0A077F8H9_9PSED</name>
<dbReference type="PANTHER" id="PTHR13617">
    <property type="entry name" value="PROTEIN ABHD18"/>
    <property type="match status" value="1"/>
</dbReference>
<dbReference type="PANTHER" id="PTHR13617:SF14">
    <property type="entry name" value="PROTEIN ABHD18"/>
    <property type="match status" value="1"/>
</dbReference>
<sequence>MWSKEQCVSEERTRAGDSRSPWWERLSEDFWRQADGTELDARHRLKIHGSAAIERVMRTSLSATVAATALTTLRKPGRLQREFEALRFYEPLARAGDASEVFLRPPKDIVISERALPGNDIRRLQLRFASPFKPLNPFARPQFEAMQRNAFAHAQHWCHGDRPRPTLIVIHGFAADPHWLNAHALSLADFYRRGYDILLFTFPHHGRRAERSDWFSGQGLFGSGLVAFNEAPLHAIHDLRVFINYLQARGVEHIGVTGISLGGYTAALLATVDERLAYCVPIVPAVSPIDAFLEWQPTGVLLSRLMRNQGIGVAEMRGLLAVHNPLTYAPRLDGERMLIIGGAGDRVTMPRHLRLLHQHWPGSALHWFPGNHILHLGRGEYLACMRALMDRYSGL</sequence>
<dbReference type="HOGENOM" id="CLU_731465_0_0_6"/>
<dbReference type="AlphaFoldDB" id="A0A077F8H9"/>
<protein>
    <recommendedName>
        <fullName evidence="3">Abhydrolase domain-containing 18</fullName>
    </recommendedName>
</protein>
<evidence type="ECO:0000313" key="1">
    <source>
        <dbReference type="EMBL" id="AIL61777.1"/>
    </source>
</evidence>
<gene>
    <name evidence="1" type="ORF">PSAKL28_25800</name>
</gene>
<dbReference type="eggNOG" id="COG1073">
    <property type="taxonomic scope" value="Bacteria"/>
</dbReference>
<dbReference type="KEGG" id="palk:PSAKL28_25800"/>
<dbReference type="InterPro" id="IPR019149">
    <property type="entry name" value="ABHD18"/>
</dbReference>
<dbReference type="SUPFAM" id="SSF53474">
    <property type="entry name" value="alpha/beta-Hydrolases"/>
    <property type="match status" value="1"/>
</dbReference>
<reference evidence="1 2" key="1">
    <citation type="submission" date="2014-07" db="EMBL/GenBank/DDBJ databases">
        <authorList>
            <person name="Lee K."/>
            <person name="Lim J.Y."/>
            <person name="Hwang I."/>
        </authorList>
    </citation>
    <scope>NUCLEOTIDE SEQUENCE [LARGE SCALE GENOMIC DNA]</scope>
    <source>
        <strain evidence="1 2">KL28</strain>
    </source>
</reference>
<dbReference type="Proteomes" id="UP000028931">
    <property type="component" value="Chromosome"/>
</dbReference>
<evidence type="ECO:0000313" key="2">
    <source>
        <dbReference type="Proteomes" id="UP000028931"/>
    </source>
</evidence>
<organism evidence="1 2">
    <name type="scientific">Pseudomonas alkylphenolica</name>
    <dbReference type="NCBI Taxonomy" id="237609"/>
    <lineage>
        <taxon>Bacteria</taxon>
        <taxon>Pseudomonadati</taxon>
        <taxon>Pseudomonadota</taxon>
        <taxon>Gammaproteobacteria</taxon>
        <taxon>Pseudomonadales</taxon>
        <taxon>Pseudomonadaceae</taxon>
        <taxon>Pseudomonas</taxon>
    </lineage>
</organism>